<dbReference type="FunFam" id="1.10.10.10:FF:000001">
    <property type="entry name" value="LysR family transcriptional regulator"/>
    <property type="match status" value="1"/>
</dbReference>
<keyword evidence="2" id="KW-0805">Transcription regulation</keyword>
<dbReference type="InterPro" id="IPR036388">
    <property type="entry name" value="WH-like_DNA-bd_sf"/>
</dbReference>
<keyword evidence="3" id="KW-0238">DNA-binding</keyword>
<organism evidence="10 11">
    <name type="scientific">Rhizobium jaguaris</name>
    <dbReference type="NCBI Taxonomy" id="1312183"/>
    <lineage>
        <taxon>Bacteria</taxon>
        <taxon>Pseudomonadati</taxon>
        <taxon>Pseudomonadota</taxon>
        <taxon>Alphaproteobacteria</taxon>
        <taxon>Hyphomicrobiales</taxon>
        <taxon>Rhizobiaceae</taxon>
        <taxon>Rhizobium/Agrobacterium group</taxon>
        <taxon>Rhizobium</taxon>
    </lineage>
</organism>
<protein>
    <recommendedName>
        <fullName evidence="6">HTH-type transcriptional regulator TtuA</fullName>
    </recommendedName>
    <alternativeName>
        <fullName evidence="7">Tartrate utilization transcriptional regulator</fullName>
    </alternativeName>
</protein>
<dbReference type="Gene3D" id="1.10.10.10">
    <property type="entry name" value="Winged helix-like DNA-binding domain superfamily/Winged helix DNA-binding domain"/>
    <property type="match status" value="1"/>
</dbReference>
<feature type="compositionally biased region" description="Basic and acidic residues" evidence="8">
    <location>
        <begin position="106"/>
        <end position="131"/>
    </location>
</feature>
<evidence type="ECO:0000313" key="10">
    <source>
        <dbReference type="EMBL" id="AYG62251.1"/>
    </source>
</evidence>
<dbReference type="GO" id="GO:0000976">
    <property type="term" value="F:transcription cis-regulatory region binding"/>
    <property type="evidence" value="ECO:0007669"/>
    <property type="project" value="TreeGrafter"/>
</dbReference>
<comment type="similarity">
    <text evidence="1">Belongs to the LysR transcriptional regulatory family.</text>
</comment>
<dbReference type="GO" id="GO:0003700">
    <property type="term" value="F:DNA-binding transcription factor activity"/>
    <property type="evidence" value="ECO:0007669"/>
    <property type="project" value="InterPro"/>
</dbReference>
<dbReference type="PROSITE" id="PS50931">
    <property type="entry name" value="HTH_LYSR"/>
    <property type="match status" value="1"/>
</dbReference>
<evidence type="ECO:0000256" key="5">
    <source>
        <dbReference type="ARBA" id="ARBA00054626"/>
    </source>
</evidence>
<dbReference type="KEGG" id="rjg:CCGE525_25905"/>
<dbReference type="PANTHER" id="PTHR30126">
    <property type="entry name" value="HTH-TYPE TRANSCRIPTIONAL REGULATOR"/>
    <property type="match status" value="1"/>
</dbReference>
<dbReference type="Proteomes" id="UP000282195">
    <property type="component" value="Plasmid pRCCGE525c"/>
</dbReference>
<evidence type="ECO:0000256" key="3">
    <source>
        <dbReference type="ARBA" id="ARBA00023125"/>
    </source>
</evidence>
<dbReference type="SUPFAM" id="SSF46785">
    <property type="entry name" value="Winged helix' DNA-binding domain"/>
    <property type="match status" value="1"/>
</dbReference>
<dbReference type="Pfam" id="PF00126">
    <property type="entry name" value="HTH_1"/>
    <property type="match status" value="1"/>
</dbReference>
<dbReference type="EMBL" id="CP032695">
    <property type="protein sequence ID" value="AYG62251.1"/>
    <property type="molecule type" value="Genomic_DNA"/>
</dbReference>
<feature type="region of interest" description="Disordered" evidence="8">
    <location>
        <begin position="89"/>
        <end position="133"/>
    </location>
</feature>
<geneLocation type="plasmid" evidence="11">
    <name>prccge525c</name>
</geneLocation>
<keyword evidence="4" id="KW-0804">Transcription</keyword>
<dbReference type="RefSeq" id="WP_120707183.1">
    <property type="nucleotide sequence ID" value="NZ_CP032695.1"/>
</dbReference>
<accession>A0A387G242</accession>
<dbReference type="InterPro" id="IPR036390">
    <property type="entry name" value="WH_DNA-bd_sf"/>
</dbReference>
<comment type="function">
    <text evidence="5">Transcriptional regulator of the ttuABCDE tartrate utilization operon.</text>
</comment>
<dbReference type="InterPro" id="IPR000847">
    <property type="entry name" value="LysR_HTH_N"/>
</dbReference>
<feature type="domain" description="HTH lysR-type" evidence="9">
    <location>
        <begin position="1"/>
        <end position="58"/>
    </location>
</feature>
<evidence type="ECO:0000256" key="1">
    <source>
        <dbReference type="ARBA" id="ARBA00009437"/>
    </source>
</evidence>
<evidence type="ECO:0000313" key="11">
    <source>
        <dbReference type="Proteomes" id="UP000282195"/>
    </source>
</evidence>
<sequence>MELRAFRYLKAVVETGSFAAAAARPGMNSSNLTRQISSLEDELGLSLLERSRAGIRLTSAGAAVMVEVRRMLSFLRGIWRLSRSCDCASDPRTDLRGPATRPPSCHARDHLLARQTGPREPKSNHRAEDVHTGTAVTGTKFELRWSRLHGP</sequence>
<evidence type="ECO:0000256" key="6">
    <source>
        <dbReference type="ARBA" id="ARBA00067332"/>
    </source>
</evidence>
<keyword evidence="11" id="KW-1185">Reference proteome</keyword>
<evidence type="ECO:0000259" key="9">
    <source>
        <dbReference type="PROSITE" id="PS50931"/>
    </source>
</evidence>
<name>A0A387G242_9HYPH</name>
<evidence type="ECO:0000256" key="8">
    <source>
        <dbReference type="SAM" id="MobiDB-lite"/>
    </source>
</evidence>
<evidence type="ECO:0000256" key="2">
    <source>
        <dbReference type="ARBA" id="ARBA00023015"/>
    </source>
</evidence>
<evidence type="ECO:0000256" key="7">
    <source>
        <dbReference type="ARBA" id="ARBA00083243"/>
    </source>
</evidence>
<dbReference type="AlphaFoldDB" id="A0A387G242"/>
<dbReference type="PANTHER" id="PTHR30126:SF98">
    <property type="entry name" value="HTH-TYPE TRANSCRIPTIONAL ACTIVATOR BAUR"/>
    <property type="match status" value="1"/>
</dbReference>
<proteinExistence type="inferred from homology"/>
<dbReference type="OrthoDB" id="9811588at2"/>
<evidence type="ECO:0000256" key="4">
    <source>
        <dbReference type="ARBA" id="ARBA00023163"/>
    </source>
</evidence>
<reference evidence="10 11" key="1">
    <citation type="submission" date="2018-10" db="EMBL/GenBank/DDBJ databases">
        <title>Rhizobium etli, R. leguminosarum and a new Rhizobium genospecies from Phaseolus dumosus.</title>
        <authorList>
            <person name="Ramirez-Puebla S.T."/>
            <person name="Rogel-Hernandez M.A."/>
            <person name="Guerrero G."/>
            <person name="Ormeno-Orrillo E."/>
            <person name="Martinez-Romero J.C."/>
            <person name="Negrete-Yankelevich S."/>
            <person name="Martinez-Romero E."/>
        </authorList>
    </citation>
    <scope>NUCLEOTIDE SEQUENCE [LARGE SCALE GENOMIC DNA]</scope>
    <source>
        <strain evidence="10 11">CCGE525</strain>
        <plasmid evidence="11">prccge525c</plasmid>
    </source>
</reference>
<gene>
    <name evidence="10" type="ORF">CCGE525_25905</name>
</gene>
<keyword evidence="10" id="KW-0614">Plasmid</keyword>